<protein>
    <submittedName>
        <fullName evidence="1">Uncharacterized protein</fullName>
    </submittedName>
</protein>
<dbReference type="EMBL" id="CM042009">
    <property type="protein sequence ID" value="KAI3792516.1"/>
    <property type="molecule type" value="Genomic_DNA"/>
</dbReference>
<dbReference type="Proteomes" id="UP001055811">
    <property type="component" value="Linkage Group LG01"/>
</dbReference>
<keyword evidence="2" id="KW-1185">Reference proteome</keyword>
<organism evidence="1 2">
    <name type="scientific">Cichorium intybus</name>
    <name type="common">Chicory</name>
    <dbReference type="NCBI Taxonomy" id="13427"/>
    <lineage>
        <taxon>Eukaryota</taxon>
        <taxon>Viridiplantae</taxon>
        <taxon>Streptophyta</taxon>
        <taxon>Embryophyta</taxon>
        <taxon>Tracheophyta</taxon>
        <taxon>Spermatophyta</taxon>
        <taxon>Magnoliopsida</taxon>
        <taxon>eudicotyledons</taxon>
        <taxon>Gunneridae</taxon>
        <taxon>Pentapetalae</taxon>
        <taxon>asterids</taxon>
        <taxon>campanulids</taxon>
        <taxon>Asterales</taxon>
        <taxon>Asteraceae</taxon>
        <taxon>Cichorioideae</taxon>
        <taxon>Cichorieae</taxon>
        <taxon>Cichoriinae</taxon>
        <taxon>Cichorium</taxon>
    </lineage>
</organism>
<gene>
    <name evidence="1" type="ORF">L2E82_06398</name>
</gene>
<evidence type="ECO:0000313" key="1">
    <source>
        <dbReference type="EMBL" id="KAI3792516.1"/>
    </source>
</evidence>
<reference evidence="2" key="1">
    <citation type="journal article" date="2022" name="Mol. Ecol. Resour.">
        <title>The genomes of chicory, endive, great burdock and yacon provide insights into Asteraceae palaeo-polyploidization history and plant inulin production.</title>
        <authorList>
            <person name="Fan W."/>
            <person name="Wang S."/>
            <person name="Wang H."/>
            <person name="Wang A."/>
            <person name="Jiang F."/>
            <person name="Liu H."/>
            <person name="Zhao H."/>
            <person name="Xu D."/>
            <person name="Zhang Y."/>
        </authorList>
    </citation>
    <scope>NUCLEOTIDE SEQUENCE [LARGE SCALE GENOMIC DNA]</scope>
    <source>
        <strain evidence="2">cv. Punajuju</strain>
    </source>
</reference>
<proteinExistence type="predicted"/>
<accession>A0ACB9HAH5</accession>
<name>A0ACB9HAH5_CICIN</name>
<sequence>MATNRSRIIILMATVAALAISASATEYTVGDAKGWAPGVDYHAWTFSHVFYVGDKLVFKYPPGKYNVLEVEEGGYETCSPATSPDKALSSGNDVVTLTTPGHKFFISTTKHQGKWDCEAGMKVLINNVLPRLNPGSGPAPPSTGKHHVVGDDKGWTLDVDYQAWANGKKFTIGDKLIFKYPEGKHNVFQAIDDTAFRECIIPPAQEALTSGHDIITLESPDTWFICGAGNHCQMGMKFFVHASEAPSKPPAIKGGRKLVPTKLL</sequence>
<evidence type="ECO:0000313" key="2">
    <source>
        <dbReference type="Proteomes" id="UP001055811"/>
    </source>
</evidence>
<reference evidence="1 2" key="2">
    <citation type="journal article" date="2022" name="Mol. Ecol. Resour.">
        <title>The genomes of chicory, endive, great burdock and yacon provide insights into Asteraceae paleo-polyploidization history and plant inulin production.</title>
        <authorList>
            <person name="Fan W."/>
            <person name="Wang S."/>
            <person name="Wang H."/>
            <person name="Wang A."/>
            <person name="Jiang F."/>
            <person name="Liu H."/>
            <person name="Zhao H."/>
            <person name="Xu D."/>
            <person name="Zhang Y."/>
        </authorList>
    </citation>
    <scope>NUCLEOTIDE SEQUENCE [LARGE SCALE GENOMIC DNA]</scope>
    <source>
        <strain evidence="2">cv. Punajuju</strain>
        <tissue evidence="1">Leaves</tissue>
    </source>
</reference>
<comment type="caution">
    <text evidence="1">The sequence shown here is derived from an EMBL/GenBank/DDBJ whole genome shotgun (WGS) entry which is preliminary data.</text>
</comment>